<dbReference type="PANTHER" id="PTHR23004:SF5">
    <property type="entry name" value="DOUBLECORTIN DOMAIN-CONTAINING PROTEIN 2"/>
    <property type="match status" value="1"/>
</dbReference>
<reference evidence="3" key="1">
    <citation type="journal article" date="2023" name="Front. Mar. Sci.">
        <title>A new Merluccius polli reference genome to investigate the effects of global change in West African waters.</title>
        <authorList>
            <person name="Mateo J.L."/>
            <person name="Blanco-Fernandez C."/>
            <person name="Garcia-Vazquez E."/>
            <person name="Machado-Schiaffino G."/>
        </authorList>
    </citation>
    <scope>NUCLEOTIDE SEQUENCE</scope>
    <source>
        <strain evidence="3">C29</strain>
        <tissue evidence="3">Fin</tissue>
    </source>
</reference>
<feature type="domain" description="Doublecortin" evidence="2">
    <location>
        <begin position="34"/>
        <end position="117"/>
    </location>
</feature>
<dbReference type="GO" id="GO:1902017">
    <property type="term" value="P:regulation of cilium assembly"/>
    <property type="evidence" value="ECO:0007669"/>
    <property type="project" value="TreeGrafter"/>
</dbReference>
<dbReference type="GO" id="GO:0060271">
    <property type="term" value="P:cilium assembly"/>
    <property type="evidence" value="ECO:0007669"/>
    <property type="project" value="TreeGrafter"/>
</dbReference>
<dbReference type="InterPro" id="IPR003533">
    <property type="entry name" value="Doublecortin_dom"/>
</dbReference>
<accession>A0AA47NB52</accession>
<dbReference type="PANTHER" id="PTHR23004">
    <property type="entry name" value="DOUBLECORTIN DOMAIN CONTAINING 2"/>
    <property type="match status" value="1"/>
</dbReference>
<dbReference type="FunFam" id="3.10.20.230:FF:000005">
    <property type="entry name" value="Doublecortin domain containing 2"/>
    <property type="match status" value="1"/>
</dbReference>
<feature type="region of interest" description="Disordered" evidence="1">
    <location>
        <begin position="1"/>
        <end position="25"/>
    </location>
</feature>
<keyword evidence="4" id="KW-1185">Reference proteome</keyword>
<dbReference type="GO" id="GO:0035556">
    <property type="term" value="P:intracellular signal transduction"/>
    <property type="evidence" value="ECO:0007669"/>
    <property type="project" value="InterPro"/>
</dbReference>
<gene>
    <name evidence="3" type="primary">DCDC2_1</name>
    <name evidence="3" type="ORF">N1851_002752</name>
</gene>
<evidence type="ECO:0000313" key="4">
    <source>
        <dbReference type="Proteomes" id="UP001174136"/>
    </source>
</evidence>
<dbReference type="Proteomes" id="UP001174136">
    <property type="component" value="Unassembled WGS sequence"/>
</dbReference>
<name>A0AA47NB52_MERPO</name>
<dbReference type="Gene3D" id="3.10.20.230">
    <property type="entry name" value="Doublecortin domain"/>
    <property type="match status" value="2"/>
</dbReference>
<dbReference type="Pfam" id="PF03607">
    <property type="entry name" value="DCX"/>
    <property type="match status" value="1"/>
</dbReference>
<organism evidence="3 4">
    <name type="scientific">Merluccius polli</name>
    <name type="common">Benguela hake</name>
    <name type="synonym">Merluccius cadenati</name>
    <dbReference type="NCBI Taxonomy" id="89951"/>
    <lineage>
        <taxon>Eukaryota</taxon>
        <taxon>Metazoa</taxon>
        <taxon>Chordata</taxon>
        <taxon>Craniata</taxon>
        <taxon>Vertebrata</taxon>
        <taxon>Euteleostomi</taxon>
        <taxon>Actinopterygii</taxon>
        <taxon>Neopterygii</taxon>
        <taxon>Teleostei</taxon>
        <taxon>Neoteleostei</taxon>
        <taxon>Acanthomorphata</taxon>
        <taxon>Zeiogadaria</taxon>
        <taxon>Gadariae</taxon>
        <taxon>Gadiformes</taxon>
        <taxon>Gadoidei</taxon>
        <taxon>Merlucciidae</taxon>
        <taxon>Merluccius</taxon>
    </lineage>
</organism>
<protein>
    <submittedName>
        <fullName evidence="3">Doublecortin domain-containing protein 2</fullName>
    </submittedName>
</protein>
<dbReference type="GO" id="GO:0005874">
    <property type="term" value="C:microtubule"/>
    <property type="evidence" value="ECO:0007669"/>
    <property type="project" value="TreeGrafter"/>
</dbReference>
<proteinExistence type="predicted"/>
<dbReference type="GO" id="GO:0048813">
    <property type="term" value="P:dendrite morphogenesis"/>
    <property type="evidence" value="ECO:0007669"/>
    <property type="project" value="TreeGrafter"/>
</dbReference>
<dbReference type="AlphaFoldDB" id="A0AA47NB52"/>
<dbReference type="PROSITE" id="PS50309">
    <property type="entry name" value="DC"/>
    <property type="match status" value="1"/>
</dbReference>
<dbReference type="SMART" id="SM00537">
    <property type="entry name" value="DCX"/>
    <property type="match status" value="1"/>
</dbReference>
<evidence type="ECO:0000256" key="1">
    <source>
        <dbReference type="SAM" id="MobiDB-lite"/>
    </source>
</evidence>
<dbReference type="GO" id="GO:0005815">
    <property type="term" value="C:microtubule organizing center"/>
    <property type="evidence" value="ECO:0007669"/>
    <property type="project" value="TreeGrafter"/>
</dbReference>
<dbReference type="GO" id="GO:0005930">
    <property type="term" value="C:axoneme"/>
    <property type="evidence" value="ECO:0007669"/>
    <property type="project" value="TreeGrafter"/>
</dbReference>
<feature type="compositionally biased region" description="Low complexity" evidence="1">
    <location>
        <begin position="1"/>
        <end position="23"/>
    </location>
</feature>
<comment type="caution">
    <text evidence="3">The sequence shown here is derived from an EMBL/GenBank/DDBJ whole genome shotgun (WGS) entry which is preliminary data.</text>
</comment>
<dbReference type="SUPFAM" id="SSF89837">
    <property type="entry name" value="Doublecortin (DC)"/>
    <property type="match status" value="2"/>
</dbReference>
<dbReference type="GO" id="GO:0060091">
    <property type="term" value="C:kinocilium"/>
    <property type="evidence" value="ECO:0007669"/>
    <property type="project" value="TreeGrafter"/>
</dbReference>
<sequence>MGSSNHNHHSTTTTTRASISTSSKPNFLSQPVVKNIFMYRNGDPHYEARRIVINQRRVGDLESLLREVTGGVQAPFGAVRNIYTPRGGHRVESLDHLRSGEQYVAAGREKFKKLDYMHIGSRKKKMQLSPTLPVSAKLMPQRRIMVSARFLKPIRDPCPIFVAANGDLLNPVIRLLIQQRMQCPLDKILEMITEKMSLRVLGGVRSDPVSAAFFLNEHITASRWFISRGYPLINFILTSS</sequence>
<dbReference type="EMBL" id="JAOPHQ010000318">
    <property type="protein sequence ID" value="KAK0154931.1"/>
    <property type="molecule type" value="Genomic_DNA"/>
</dbReference>
<dbReference type="GO" id="GO:0001764">
    <property type="term" value="P:neuron migration"/>
    <property type="evidence" value="ECO:0007669"/>
    <property type="project" value="TreeGrafter"/>
</dbReference>
<evidence type="ECO:0000259" key="2">
    <source>
        <dbReference type="PROSITE" id="PS50309"/>
    </source>
</evidence>
<evidence type="ECO:0000313" key="3">
    <source>
        <dbReference type="EMBL" id="KAK0154931.1"/>
    </source>
</evidence>
<dbReference type="InterPro" id="IPR036572">
    <property type="entry name" value="Doublecortin_dom_sf"/>
</dbReference>